<evidence type="ECO:0000259" key="6">
    <source>
        <dbReference type="Pfam" id="PF08281"/>
    </source>
</evidence>
<evidence type="ECO:0000313" key="8">
    <source>
        <dbReference type="Proteomes" id="UP001267710"/>
    </source>
</evidence>
<dbReference type="PANTHER" id="PTHR43133">
    <property type="entry name" value="RNA POLYMERASE ECF-TYPE SIGMA FACTO"/>
    <property type="match status" value="1"/>
</dbReference>
<reference evidence="7 8" key="1">
    <citation type="submission" date="2023-08" db="EMBL/GenBank/DDBJ databases">
        <title>Functional and genomic diversity of the sorghum phyllosphere microbiome.</title>
        <authorList>
            <person name="Shade A."/>
        </authorList>
    </citation>
    <scope>NUCLEOTIDE SEQUENCE [LARGE SCALE GENOMIC DNA]</scope>
    <source>
        <strain evidence="7 8">SORGH_AS_0335</strain>
    </source>
</reference>
<dbReference type="SUPFAM" id="SSF88946">
    <property type="entry name" value="Sigma2 domain of RNA polymerase sigma factors"/>
    <property type="match status" value="1"/>
</dbReference>
<dbReference type="RefSeq" id="WP_309830899.1">
    <property type="nucleotide sequence ID" value="NZ_JAVIZX010000001.1"/>
</dbReference>
<dbReference type="NCBIfam" id="TIGR02937">
    <property type="entry name" value="sigma70-ECF"/>
    <property type="match status" value="1"/>
</dbReference>
<proteinExistence type="inferred from homology"/>
<dbReference type="InterPro" id="IPR007627">
    <property type="entry name" value="RNA_pol_sigma70_r2"/>
</dbReference>
<dbReference type="PANTHER" id="PTHR43133:SF63">
    <property type="entry name" value="RNA POLYMERASE SIGMA FACTOR FECI-RELATED"/>
    <property type="match status" value="1"/>
</dbReference>
<keyword evidence="4" id="KW-0804">Transcription</keyword>
<dbReference type="Gene3D" id="1.10.10.10">
    <property type="entry name" value="Winged helix-like DNA-binding domain superfamily/Winged helix DNA-binding domain"/>
    <property type="match status" value="1"/>
</dbReference>
<evidence type="ECO:0000259" key="5">
    <source>
        <dbReference type="Pfam" id="PF04542"/>
    </source>
</evidence>
<dbReference type="InterPro" id="IPR014284">
    <property type="entry name" value="RNA_pol_sigma-70_dom"/>
</dbReference>
<accession>A0ABU1IFB2</accession>
<gene>
    <name evidence="7" type="ORF">QE399_003595</name>
</gene>
<dbReference type="InterPro" id="IPR013324">
    <property type="entry name" value="RNA_pol_sigma_r3/r4-like"/>
</dbReference>
<keyword evidence="3" id="KW-0731">Sigma factor</keyword>
<keyword evidence="8" id="KW-1185">Reference proteome</keyword>
<dbReference type="Pfam" id="PF04542">
    <property type="entry name" value="Sigma70_r2"/>
    <property type="match status" value="1"/>
</dbReference>
<dbReference type="Gene3D" id="1.10.1740.10">
    <property type="match status" value="1"/>
</dbReference>
<evidence type="ECO:0000256" key="2">
    <source>
        <dbReference type="ARBA" id="ARBA00023015"/>
    </source>
</evidence>
<keyword evidence="2" id="KW-0805">Transcription regulation</keyword>
<sequence length="177" mass="19775">MSSHSLRGPADPPHPASRWYASHHTWLVGWLHRKIGCPHGAADLAQDTFLRLLTARPIDHVAEPRAFLTTVAKRVLFTHWRRHALEQAYLQALAELPQATAPSVEDMALLQEALQAIDHRLNGLPGKVRQAFLLHRIDEMTHVQIAAAMGVSVASVERYVKQAYLHCCRQDGDAHAP</sequence>
<dbReference type="InterPro" id="IPR039425">
    <property type="entry name" value="RNA_pol_sigma-70-like"/>
</dbReference>
<evidence type="ECO:0000256" key="1">
    <source>
        <dbReference type="ARBA" id="ARBA00010641"/>
    </source>
</evidence>
<feature type="domain" description="RNA polymerase sigma factor 70 region 4 type 2" evidence="6">
    <location>
        <begin position="115"/>
        <end position="167"/>
    </location>
</feature>
<comment type="similarity">
    <text evidence="1">Belongs to the sigma-70 factor family. ECF subfamily.</text>
</comment>
<organism evidence="7 8">
    <name type="scientific">Paracidovorax wautersii</name>
    <dbReference type="NCBI Taxonomy" id="1177982"/>
    <lineage>
        <taxon>Bacteria</taxon>
        <taxon>Pseudomonadati</taxon>
        <taxon>Pseudomonadota</taxon>
        <taxon>Betaproteobacteria</taxon>
        <taxon>Burkholderiales</taxon>
        <taxon>Comamonadaceae</taxon>
        <taxon>Paracidovorax</taxon>
    </lineage>
</organism>
<feature type="domain" description="RNA polymerase sigma-70 region 2" evidence="5">
    <location>
        <begin position="20"/>
        <end position="84"/>
    </location>
</feature>
<evidence type="ECO:0000256" key="3">
    <source>
        <dbReference type="ARBA" id="ARBA00023082"/>
    </source>
</evidence>
<dbReference type="SUPFAM" id="SSF88659">
    <property type="entry name" value="Sigma3 and sigma4 domains of RNA polymerase sigma factors"/>
    <property type="match status" value="1"/>
</dbReference>
<dbReference type="Proteomes" id="UP001267710">
    <property type="component" value="Unassembled WGS sequence"/>
</dbReference>
<evidence type="ECO:0000313" key="7">
    <source>
        <dbReference type="EMBL" id="MDR6215906.1"/>
    </source>
</evidence>
<dbReference type="InterPro" id="IPR013325">
    <property type="entry name" value="RNA_pol_sigma_r2"/>
</dbReference>
<comment type="caution">
    <text evidence="7">The sequence shown here is derived from an EMBL/GenBank/DDBJ whole genome shotgun (WGS) entry which is preliminary data.</text>
</comment>
<protein>
    <submittedName>
        <fullName evidence="7">RNA polymerase sigma factor (Sigma-70 family)</fullName>
    </submittedName>
</protein>
<evidence type="ECO:0000256" key="4">
    <source>
        <dbReference type="ARBA" id="ARBA00023163"/>
    </source>
</evidence>
<dbReference type="CDD" id="cd06171">
    <property type="entry name" value="Sigma70_r4"/>
    <property type="match status" value="1"/>
</dbReference>
<dbReference type="NCBIfam" id="NF009180">
    <property type="entry name" value="PRK12528.1"/>
    <property type="match status" value="1"/>
</dbReference>
<dbReference type="InterPro" id="IPR013249">
    <property type="entry name" value="RNA_pol_sigma70_r4_t2"/>
</dbReference>
<dbReference type="Pfam" id="PF08281">
    <property type="entry name" value="Sigma70_r4_2"/>
    <property type="match status" value="1"/>
</dbReference>
<name>A0ABU1IFB2_9BURK</name>
<dbReference type="InterPro" id="IPR036388">
    <property type="entry name" value="WH-like_DNA-bd_sf"/>
</dbReference>
<dbReference type="EMBL" id="JAVIZX010000001">
    <property type="protein sequence ID" value="MDR6215906.1"/>
    <property type="molecule type" value="Genomic_DNA"/>
</dbReference>